<keyword evidence="2" id="KW-0489">Methyltransferase</keyword>
<dbReference type="GO" id="GO:0008168">
    <property type="term" value="F:methyltransferase activity"/>
    <property type="evidence" value="ECO:0007669"/>
    <property type="project" value="UniProtKB-KW"/>
</dbReference>
<reference evidence="3" key="1">
    <citation type="submission" date="2005-10" db="EMBL/GenBank/DDBJ databases">
        <title>Complete sequence of Pelobacter carbinolicus DSM 2380.</title>
        <authorList>
            <person name="Copeland A."/>
            <person name="Lucas S."/>
            <person name="Lapidus A."/>
            <person name="Barry K."/>
            <person name="Detter J.C."/>
            <person name="Glavina T."/>
            <person name="Hammon N."/>
            <person name="Israni S."/>
            <person name="Pitluck S."/>
            <person name="Chertkov O."/>
            <person name="Schmutz J."/>
            <person name="Larimer F."/>
            <person name="Land M."/>
            <person name="Kyrpides N."/>
            <person name="Ivanova N."/>
            <person name="Richardson P."/>
        </authorList>
    </citation>
    <scope>NUCLEOTIDE SEQUENCE [LARGE SCALE GENOMIC DNA]</scope>
    <source>
        <strain evidence="3">DSM 2380 / NBRC 103641 / GraBd1</strain>
    </source>
</reference>
<gene>
    <name evidence="2" type="ordered locus">Pcar_0150</name>
</gene>
<accession>Q3A881</accession>
<dbReference type="Pfam" id="PF13649">
    <property type="entry name" value="Methyltransf_25"/>
    <property type="match status" value="1"/>
</dbReference>
<dbReference type="Proteomes" id="UP000002534">
    <property type="component" value="Chromosome"/>
</dbReference>
<dbReference type="STRING" id="338963.Pcar_0150"/>
<dbReference type="CDD" id="cd02440">
    <property type="entry name" value="AdoMet_MTases"/>
    <property type="match status" value="1"/>
</dbReference>
<keyword evidence="3" id="KW-1185">Reference proteome</keyword>
<dbReference type="KEGG" id="pca:Pcar_0150"/>
<sequence length="269" mass="31094">MDIRTIDWNGVWKKQQSGIRDEGRDRAYWDNRAPLFAEAVEGGPYVERFLELMDPEPHWRVLDVGCASGTLAVPLSSRVRQVTALDISPVMLDCLQARCRQRQIDNVHPVQASWADDWHRLGLEPHEVVVASRSLIVPDLRQAVDKLNRFARRRVCISTPVGCGPLDPAMFRAIGRPSNCGPDYIYVYNLLYQMGLQANVQFISYREGKTYRDRQAVFAAMQDKVGALLPQEEKVLHEYVERTFVCQDGRWRRRVPHSITWAVMWWDIE</sequence>
<dbReference type="RefSeq" id="WP_011339803.1">
    <property type="nucleotide sequence ID" value="NC_007498.2"/>
</dbReference>
<protein>
    <submittedName>
        <fullName evidence="2">SAM-dependent methyltransferase, putative</fullName>
    </submittedName>
</protein>
<evidence type="ECO:0000313" key="3">
    <source>
        <dbReference type="Proteomes" id="UP000002534"/>
    </source>
</evidence>
<reference evidence="2 3" key="2">
    <citation type="journal article" date="2012" name="BMC Genomics">
        <title>The genome of Pelobacter carbinolicus reveals surprising metabolic capabilities and physiological features.</title>
        <authorList>
            <person name="Aklujkar M."/>
            <person name="Haveman S.A."/>
            <person name="Didonato R.Jr."/>
            <person name="Chertkov O."/>
            <person name="Han C.S."/>
            <person name="Land M.L."/>
            <person name="Brown P."/>
            <person name="Lovley D.R."/>
        </authorList>
    </citation>
    <scope>NUCLEOTIDE SEQUENCE [LARGE SCALE GENOMIC DNA]</scope>
    <source>
        <strain evidence="3">DSM 2380 / NBRC 103641 / GraBd1</strain>
    </source>
</reference>
<proteinExistence type="predicted"/>
<dbReference type="SUPFAM" id="SSF53335">
    <property type="entry name" value="S-adenosyl-L-methionine-dependent methyltransferases"/>
    <property type="match status" value="1"/>
</dbReference>
<feature type="domain" description="Methyltransferase" evidence="1">
    <location>
        <begin position="61"/>
        <end position="151"/>
    </location>
</feature>
<dbReference type="InterPro" id="IPR029063">
    <property type="entry name" value="SAM-dependent_MTases_sf"/>
</dbReference>
<dbReference type="AlphaFoldDB" id="Q3A881"/>
<dbReference type="EMBL" id="CP000142">
    <property type="protein sequence ID" value="ABA87411.1"/>
    <property type="molecule type" value="Genomic_DNA"/>
</dbReference>
<dbReference type="HOGENOM" id="CLU_060275_0_1_7"/>
<organism evidence="2 3">
    <name type="scientific">Syntrophotalea carbinolica (strain DSM 2380 / NBRC 103641 / GraBd1)</name>
    <name type="common">Pelobacter carbinolicus</name>
    <dbReference type="NCBI Taxonomy" id="338963"/>
    <lineage>
        <taxon>Bacteria</taxon>
        <taxon>Pseudomonadati</taxon>
        <taxon>Thermodesulfobacteriota</taxon>
        <taxon>Desulfuromonadia</taxon>
        <taxon>Desulfuromonadales</taxon>
        <taxon>Syntrophotaleaceae</taxon>
        <taxon>Syntrophotalea</taxon>
    </lineage>
</organism>
<dbReference type="Gene3D" id="3.40.50.150">
    <property type="entry name" value="Vaccinia Virus protein VP39"/>
    <property type="match status" value="1"/>
</dbReference>
<dbReference type="InterPro" id="IPR041698">
    <property type="entry name" value="Methyltransf_25"/>
</dbReference>
<name>Q3A881_SYNC1</name>
<keyword evidence="2" id="KW-0808">Transferase</keyword>
<evidence type="ECO:0000313" key="2">
    <source>
        <dbReference type="EMBL" id="ABA87411.1"/>
    </source>
</evidence>
<dbReference type="eggNOG" id="COG2242">
    <property type="taxonomic scope" value="Bacteria"/>
</dbReference>
<dbReference type="GO" id="GO:0032259">
    <property type="term" value="P:methylation"/>
    <property type="evidence" value="ECO:0007669"/>
    <property type="project" value="UniProtKB-KW"/>
</dbReference>
<dbReference type="OrthoDB" id="21342at2"/>
<evidence type="ECO:0000259" key="1">
    <source>
        <dbReference type="Pfam" id="PF13649"/>
    </source>
</evidence>